<evidence type="ECO:0000256" key="1">
    <source>
        <dbReference type="SAM" id="SignalP"/>
    </source>
</evidence>
<keyword evidence="1" id="KW-0732">Signal</keyword>
<sequence>MAKLLTVFQVRMLQLVALGKSGVVFAMGNAKYHQGLSPDTPNGTRRKAELLLACRRYGVDVASHALKKTIWARLKPV</sequence>
<name>A0A024TBY8_9STRA</name>
<gene>
    <name evidence="2" type="ORF">H310_14443</name>
</gene>
<dbReference type="RefSeq" id="XP_008880525.1">
    <property type="nucleotide sequence ID" value="XM_008882303.1"/>
</dbReference>
<proteinExistence type="predicted"/>
<dbReference type="EMBL" id="KI914021">
    <property type="protein sequence ID" value="ETV90847.1"/>
    <property type="molecule type" value="Genomic_DNA"/>
</dbReference>
<feature type="signal peptide" evidence="1">
    <location>
        <begin position="1"/>
        <end position="19"/>
    </location>
</feature>
<protein>
    <submittedName>
        <fullName evidence="2">Uncharacterized protein</fullName>
    </submittedName>
</protein>
<reference evidence="2" key="1">
    <citation type="submission" date="2013-12" db="EMBL/GenBank/DDBJ databases">
        <title>The Genome Sequence of Aphanomyces invadans NJM9701.</title>
        <authorList>
            <consortium name="The Broad Institute Genomics Platform"/>
            <person name="Russ C."/>
            <person name="Tyler B."/>
            <person name="van West P."/>
            <person name="Dieguez-Uribeondo J."/>
            <person name="Young S.K."/>
            <person name="Zeng Q."/>
            <person name="Gargeya S."/>
            <person name="Fitzgerald M."/>
            <person name="Abouelleil A."/>
            <person name="Alvarado L."/>
            <person name="Chapman S.B."/>
            <person name="Gainer-Dewar J."/>
            <person name="Goldberg J."/>
            <person name="Griggs A."/>
            <person name="Gujja S."/>
            <person name="Hansen M."/>
            <person name="Howarth C."/>
            <person name="Imamovic A."/>
            <person name="Ireland A."/>
            <person name="Larimer J."/>
            <person name="McCowan C."/>
            <person name="Murphy C."/>
            <person name="Pearson M."/>
            <person name="Poon T.W."/>
            <person name="Priest M."/>
            <person name="Roberts A."/>
            <person name="Saif S."/>
            <person name="Shea T."/>
            <person name="Sykes S."/>
            <person name="Wortman J."/>
            <person name="Nusbaum C."/>
            <person name="Birren B."/>
        </authorList>
    </citation>
    <scope>NUCLEOTIDE SEQUENCE [LARGE SCALE GENOMIC DNA]</scope>
    <source>
        <strain evidence="2">NJM9701</strain>
    </source>
</reference>
<organism evidence="2">
    <name type="scientific">Aphanomyces invadans</name>
    <dbReference type="NCBI Taxonomy" id="157072"/>
    <lineage>
        <taxon>Eukaryota</taxon>
        <taxon>Sar</taxon>
        <taxon>Stramenopiles</taxon>
        <taxon>Oomycota</taxon>
        <taxon>Saprolegniomycetes</taxon>
        <taxon>Saprolegniales</taxon>
        <taxon>Verrucalvaceae</taxon>
        <taxon>Aphanomyces</taxon>
    </lineage>
</organism>
<accession>A0A024TBY8</accession>
<dbReference type="AlphaFoldDB" id="A0A024TBY8"/>
<dbReference type="VEuPathDB" id="FungiDB:H310_14443"/>
<evidence type="ECO:0000313" key="2">
    <source>
        <dbReference type="EMBL" id="ETV90847.1"/>
    </source>
</evidence>
<dbReference type="GeneID" id="20091493"/>
<feature type="chain" id="PRO_5001537322" evidence="1">
    <location>
        <begin position="20"/>
        <end position="77"/>
    </location>
</feature>